<dbReference type="OrthoDB" id="5291617at2"/>
<evidence type="ECO:0008006" key="3">
    <source>
        <dbReference type="Google" id="ProtNLM"/>
    </source>
</evidence>
<dbReference type="AlphaFoldDB" id="A0A0C3NHN4"/>
<evidence type="ECO:0000313" key="1">
    <source>
        <dbReference type="EMBL" id="KIO45647.1"/>
    </source>
</evidence>
<name>A0A0C3NHN4_9PORP</name>
<accession>A0A0C3NHN4</accession>
<organism evidence="1 2">
    <name type="scientific">Sanguibacteroides justesenii</name>
    <dbReference type="NCBI Taxonomy" id="1547597"/>
    <lineage>
        <taxon>Bacteria</taxon>
        <taxon>Pseudomonadati</taxon>
        <taxon>Bacteroidota</taxon>
        <taxon>Bacteroidia</taxon>
        <taxon>Bacteroidales</taxon>
        <taxon>Porphyromonadaceae</taxon>
        <taxon>Sanguibacteroides</taxon>
    </lineage>
</organism>
<keyword evidence="2" id="KW-1185">Reference proteome</keyword>
<comment type="caution">
    <text evidence="1">The sequence shown here is derived from an EMBL/GenBank/DDBJ whole genome shotgun (WGS) entry which is preliminary data.</text>
</comment>
<gene>
    <name evidence="1" type="ORF">BA92_04070</name>
</gene>
<proteinExistence type="predicted"/>
<sequence>MMQNLYFFNSDNEMAIANGRISYTPPVKIMKMMNDLAFLPAFLADKGDFVLLNSPLADCFKKECEVFPGLVESGITWEEADRIFFDELRPWGWSPRVHYVLKKLKSQCKKEFTESVMGEWGPGREEWYSRRKVIDYFHILRSYMDFSDELVPVVCYSVEEVKRLSEKGSIVVKSPWSSSGRGVFMLEKGKLTSKTIEWMNGIFHRQKYVMVEKMWDKVWDFAMEFEIDGNGISSFLGLSDFYVGGEGGYKGNYVGKQEKIEEKITRYVGKKDFLVLRDTVNLVIERLYGKNYIGCLGVDMMIYRDERGEYRIHPCVEINLRYTMGIVALSLFRHYMAEESEGVFQVQCFSRQGEAYRYYLETKRDFPLIVEEGRIVSGCLSLTPVLEDTIFIANLLVNGR</sequence>
<dbReference type="Proteomes" id="UP000031980">
    <property type="component" value="Unassembled WGS sequence"/>
</dbReference>
<dbReference type="SUPFAM" id="SSF56059">
    <property type="entry name" value="Glutathione synthetase ATP-binding domain-like"/>
    <property type="match status" value="1"/>
</dbReference>
<dbReference type="RefSeq" id="WP_110688391.1">
    <property type="nucleotide sequence ID" value="NZ_JPIT01000031.1"/>
</dbReference>
<protein>
    <recommendedName>
        <fullName evidence="3">ATP-grasp domain-containing protein</fullName>
    </recommendedName>
</protein>
<dbReference type="EMBL" id="JPIU01000037">
    <property type="protein sequence ID" value="KIO45647.1"/>
    <property type="molecule type" value="Genomic_DNA"/>
</dbReference>
<evidence type="ECO:0000313" key="2">
    <source>
        <dbReference type="Proteomes" id="UP000031980"/>
    </source>
</evidence>
<reference evidence="1 2" key="1">
    <citation type="submission" date="2014-07" db="EMBL/GenBank/DDBJ databases">
        <title>Porphyromonadaceae bacterium OUH 308042 = ATCC BAA-2681 = DSM 28342 draft genome.</title>
        <authorList>
            <person name="Sydenham T.V."/>
            <person name="Hasman H."/>
            <person name="Justensen U.S."/>
        </authorList>
    </citation>
    <scope>NUCLEOTIDE SEQUENCE [LARGE SCALE GENOMIC DNA]</scope>
    <source>
        <strain evidence="1 2">OUH 308042</strain>
    </source>
</reference>